<keyword evidence="2" id="KW-0812">Transmembrane</keyword>
<accession>A0AA88MQK6</accession>
<dbReference type="AlphaFoldDB" id="A0AA88MQK6"/>
<keyword evidence="2" id="KW-0472">Membrane</keyword>
<feature type="compositionally biased region" description="Low complexity" evidence="1">
    <location>
        <begin position="628"/>
        <end position="646"/>
    </location>
</feature>
<dbReference type="PROSITE" id="PS51159">
    <property type="entry name" value="CBM21"/>
    <property type="match status" value="1"/>
</dbReference>
<dbReference type="Proteomes" id="UP001187315">
    <property type="component" value="Unassembled WGS sequence"/>
</dbReference>
<dbReference type="GO" id="GO:2001069">
    <property type="term" value="F:glycogen binding"/>
    <property type="evidence" value="ECO:0007669"/>
    <property type="project" value="TreeGrafter"/>
</dbReference>
<feature type="domain" description="CBM21" evidence="3">
    <location>
        <begin position="145"/>
        <end position="254"/>
    </location>
</feature>
<dbReference type="PANTHER" id="PTHR12307">
    <property type="entry name" value="PROTEIN PHOSPHATASE 1 REGULATORY SUBUNIT"/>
    <property type="match status" value="1"/>
</dbReference>
<reference evidence="4" key="1">
    <citation type="submission" date="2023-08" db="EMBL/GenBank/DDBJ databases">
        <title>Pelteobagrus vachellii genome.</title>
        <authorList>
            <person name="Liu H."/>
        </authorList>
    </citation>
    <scope>NUCLEOTIDE SEQUENCE</scope>
    <source>
        <strain evidence="4">PRFRI_2022a</strain>
        <tissue evidence="4">Muscle</tissue>
    </source>
</reference>
<feature type="compositionally biased region" description="Acidic residues" evidence="1">
    <location>
        <begin position="33"/>
        <end position="43"/>
    </location>
</feature>
<evidence type="ECO:0000313" key="5">
    <source>
        <dbReference type="Proteomes" id="UP001187315"/>
    </source>
</evidence>
<keyword evidence="2" id="KW-1133">Transmembrane helix</keyword>
<dbReference type="PANTHER" id="PTHR12307:SF40">
    <property type="entry name" value="PROTEIN PHOSPHATASE 1 REGULATORY SUBUNIT 3F"/>
    <property type="match status" value="1"/>
</dbReference>
<feature type="transmembrane region" description="Helical" evidence="2">
    <location>
        <begin position="717"/>
        <end position="744"/>
    </location>
</feature>
<dbReference type="GO" id="GO:0005979">
    <property type="term" value="P:regulation of glycogen biosynthetic process"/>
    <property type="evidence" value="ECO:0007669"/>
    <property type="project" value="TreeGrafter"/>
</dbReference>
<dbReference type="GO" id="GO:0008157">
    <property type="term" value="F:protein phosphatase 1 binding"/>
    <property type="evidence" value="ECO:0007669"/>
    <property type="project" value="TreeGrafter"/>
</dbReference>
<evidence type="ECO:0000256" key="1">
    <source>
        <dbReference type="SAM" id="MobiDB-lite"/>
    </source>
</evidence>
<dbReference type="InterPro" id="IPR005036">
    <property type="entry name" value="CBM21_dom"/>
</dbReference>
<evidence type="ECO:0000256" key="2">
    <source>
        <dbReference type="SAM" id="Phobius"/>
    </source>
</evidence>
<keyword evidence="5" id="KW-1185">Reference proteome</keyword>
<dbReference type="InterPro" id="IPR050782">
    <property type="entry name" value="PP1_regulatory_subunit_3"/>
</dbReference>
<dbReference type="EMBL" id="JAVHJS010000012">
    <property type="protein sequence ID" value="KAK2841136.1"/>
    <property type="molecule type" value="Genomic_DNA"/>
</dbReference>
<protein>
    <recommendedName>
        <fullName evidence="3">CBM21 domain-containing protein</fullName>
    </recommendedName>
</protein>
<evidence type="ECO:0000259" key="3">
    <source>
        <dbReference type="PROSITE" id="PS51159"/>
    </source>
</evidence>
<dbReference type="Pfam" id="PF03370">
    <property type="entry name" value="CBM_21"/>
    <property type="match status" value="1"/>
</dbReference>
<gene>
    <name evidence="4" type="ORF">Q7C36_012715</name>
</gene>
<dbReference type="GO" id="GO:0000164">
    <property type="term" value="C:protein phosphatase type 1 complex"/>
    <property type="evidence" value="ECO:0007669"/>
    <property type="project" value="TreeGrafter"/>
</dbReference>
<dbReference type="InterPro" id="IPR038175">
    <property type="entry name" value="CBM21_dom_sf"/>
</dbReference>
<comment type="caution">
    <text evidence="4">The sequence shown here is derived from an EMBL/GenBank/DDBJ whole genome shotgun (WGS) entry which is preliminary data.</text>
</comment>
<proteinExistence type="predicted"/>
<feature type="region of interest" description="Disordered" evidence="1">
    <location>
        <begin position="612"/>
        <end position="667"/>
    </location>
</feature>
<feature type="region of interest" description="Disordered" evidence="1">
    <location>
        <begin position="15"/>
        <end position="43"/>
    </location>
</feature>
<name>A0AA88MQK6_TACVA</name>
<organism evidence="4 5">
    <name type="scientific">Tachysurus vachellii</name>
    <name type="common">Darkbarbel catfish</name>
    <name type="synonym">Pelteobagrus vachellii</name>
    <dbReference type="NCBI Taxonomy" id="175792"/>
    <lineage>
        <taxon>Eukaryota</taxon>
        <taxon>Metazoa</taxon>
        <taxon>Chordata</taxon>
        <taxon>Craniata</taxon>
        <taxon>Vertebrata</taxon>
        <taxon>Euteleostomi</taxon>
        <taxon>Actinopterygii</taxon>
        <taxon>Neopterygii</taxon>
        <taxon>Teleostei</taxon>
        <taxon>Ostariophysi</taxon>
        <taxon>Siluriformes</taxon>
        <taxon>Bagridae</taxon>
        <taxon>Tachysurus</taxon>
    </lineage>
</organism>
<sequence length="748" mass="83522">MAQGNHFLNIPKQEGLFTTIKNGRTGETRDDSPVEDEDDEETEEVVRFIPRCSPVPRKRGPSIADETAEYMRIRLTLPQRRVSFADASGRELVDVREFAAFDSDDEEDNSNWEEEEAKCRRTYLEPVYLLWPEFQARVGSDLTLAVSANKVEVEKVTVAPEDPLSFDALICVLNVSFQKCVYVRSTMDGWITHSDSAAEYVQGSHDGDTDKFSCRLSFAEPYLFTGARIDFVVRYNTPDGEFWANNSGRNYSVSLVVSYEEETAPVNKVDDREMKGILKPPRYREQDDFDFYPDTDDGNEYNTERGAAAEVPSPVCPLVIEPEIDIEVPEALIALSKSREDHTLAVSLPLSADRKDEHPLQDLTENPLHSDHLEKGQGTELLISTENVISMQNEALDNASTLNCDVHSDKLNQPFCPNQENPQSGTAVQATFDLDITLPGIFPSIQDMGEELKDHKQNNVIQSGEWREAQLQDQTSEVVEVGNTESLKQESRESTQQCSLNDLITASVSKGKGDFIHSTGHDILLEESHEPLLENPEMQMMKHDTIIRRETSGKEQADLSVREVPDMNASCLWQPFEPTNLGQKREEHVIQNSPNSQRTPDPEVHEVFSVNVDTPYGPENTATKEESQVLTSLSSATATSQSLTTTEDSVSSEGGDGETSMTQEESLSNEKFELYSDDPASFQKQEGLESQPALPCKTLEASSAEVDVTLRTLIPSFAFLSATVCLIVGFYEPSIFLIMALFLVSLCF</sequence>
<dbReference type="Gene3D" id="2.60.40.2440">
    <property type="entry name" value="Carbohydrate binding type-21 domain"/>
    <property type="match status" value="1"/>
</dbReference>
<evidence type="ECO:0000313" key="4">
    <source>
        <dbReference type="EMBL" id="KAK2841136.1"/>
    </source>
</evidence>